<keyword evidence="3" id="KW-1185">Reference proteome</keyword>
<dbReference type="Proteomes" id="UP001346149">
    <property type="component" value="Unassembled WGS sequence"/>
</dbReference>
<accession>A0AAN7RHT6</accession>
<dbReference type="AlphaFoldDB" id="A0AAN7RHT6"/>
<dbReference type="InterPro" id="IPR006734">
    <property type="entry name" value="PLATZ"/>
</dbReference>
<organism evidence="2 3">
    <name type="scientific">Trapa natans</name>
    <name type="common">Water chestnut</name>
    <dbReference type="NCBI Taxonomy" id="22666"/>
    <lineage>
        <taxon>Eukaryota</taxon>
        <taxon>Viridiplantae</taxon>
        <taxon>Streptophyta</taxon>
        <taxon>Embryophyta</taxon>
        <taxon>Tracheophyta</taxon>
        <taxon>Spermatophyta</taxon>
        <taxon>Magnoliopsida</taxon>
        <taxon>eudicotyledons</taxon>
        <taxon>Gunneridae</taxon>
        <taxon>Pentapetalae</taxon>
        <taxon>rosids</taxon>
        <taxon>malvids</taxon>
        <taxon>Myrtales</taxon>
        <taxon>Lythraceae</taxon>
        <taxon>Trapa</taxon>
    </lineage>
</organism>
<dbReference type="PANTHER" id="PTHR31065">
    <property type="entry name" value="PLATZ TRANSCRIPTION FACTOR FAMILY PROTEIN"/>
    <property type="match status" value="1"/>
</dbReference>
<feature type="compositionally biased region" description="Polar residues" evidence="1">
    <location>
        <begin position="226"/>
        <end position="235"/>
    </location>
</feature>
<sequence>MAAPLWLEPLLSTEFFSGCHVHGDAPRSECNMYCLDCNAGAFCFYCRSSRHKDHHVVQVKHHPFLSFLHSPMMPVERLQSLKLEVSGQIRRSSYHDVVRVAEIQKAVDIGGVQTYVINSARVIFLNERPQSKAAGAAAGAAGGGAAAHHHHHSHSHSHTCEICGRSLLEPLRFCSLGCKLAGVKGNGNASFNLGATDDEIPGERREATAVASSRRGKSSSGEEQENQPSRKTPSNHGPHPSTARSRRKGIPQRAPFRS</sequence>
<feature type="region of interest" description="Disordered" evidence="1">
    <location>
        <begin position="189"/>
        <end position="258"/>
    </location>
</feature>
<comment type="caution">
    <text evidence="2">The sequence shown here is derived from an EMBL/GenBank/DDBJ whole genome shotgun (WGS) entry which is preliminary data.</text>
</comment>
<evidence type="ECO:0000313" key="3">
    <source>
        <dbReference type="Proteomes" id="UP001346149"/>
    </source>
</evidence>
<evidence type="ECO:0000256" key="1">
    <source>
        <dbReference type="SAM" id="MobiDB-lite"/>
    </source>
</evidence>
<reference evidence="2 3" key="1">
    <citation type="journal article" date="2023" name="Hortic Res">
        <title>Pangenome of water caltrop reveals structural variations and asymmetric subgenome divergence after allopolyploidization.</title>
        <authorList>
            <person name="Zhang X."/>
            <person name="Chen Y."/>
            <person name="Wang L."/>
            <person name="Yuan Y."/>
            <person name="Fang M."/>
            <person name="Shi L."/>
            <person name="Lu R."/>
            <person name="Comes H.P."/>
            <person name="Ma Y."/>
            <person name="Chen Y."/>
            <person name="Huang G."/>
            <person name="Zhou Y."/>
            <person name="Zheng Z."/>
            <person name="Qiu Y."/>
        </authorList>
    </citation>
    <scope>NUCLEOTIDE SEQUENCE [LARGE SCALE GENOMIC DNA]</scope>
    <source>
        <strain evidence="2">F231</strain>
    </source>
</reference>
<name>A0AAN7RHT6_TRANT</name>
<evidence type="ECO:0000313" key="2">
    <source>
        <dbReference type="EMBL" id="KAK4797583.1"/>
    </source>
</evidence>
<proteinExistence type="predicted"/>
<dbReference type="Pfam" id="PF04640">
    <property type="entry name" value="PLATZ"/>
    <property type="match status" value="1"/>
</dbReference>
<evidence type="ECO:0008006" key="4">
    <source>
        <dbReference type="Google" id="ProtNLM"/>
    </source>
</evidence>
<gene>
    <name evidence="2" type="ORF">SAY86_029909</name>
</gene>
<protein>
    <recommendedName>
        <fullName evidence="4">PLATZ transcription factor family protein</fullName>
    </recommendedName>
</protein>
<dbReference type="EMBL" id="JAXQNO010000005">
    <property type="protein sequence ID" value="KAK4797583.1"/>
    <property type="molecule type" value="Genomic_DNA"/>
</dbReference>
<dbReference type="PANTHER" id="PTHR31065:SF56">
    <property type="entry name" value="OS11G0428700 PROTEIN"/>
    <property type="match status" value="1"/>
</dbReference>